<dbReference type="InterPro" id="IPR050142">
    <property type="entry name" value="MADS-box/MEF2_TF"/>
</dbReference>
<feature type="compositionally biased region" description="Polar residues" evidence="7">
    <location>
        <begin position="366"/>
        <end position="378"/>
    </location>
</feature>
<evidence type="ECO:0000256" key="3">
    <source>
        <dbReference type="ARBA" id="ARBA00023125"/>
    </source>
</evidence>
<feature type="compositionally biased region" description="Basic and acidic residues" evidence="7">
    <location>
        <begin position="587"/>
        <end position="596"/>
    </location>
</feature>
<dbReference type="InterPro" id="IPR033896">
    <property type="entry name" value="MEF2-like_N"/>
</dbReference>
<dbReference type="Proteomes" id="UP000191522">
    <property type="component" value="Unassembled WGS sequence"/>
</dbReference>
<dbReference type="Gene3D" id="3.40.1810.10">
    <property type="entry name" value="Transcription factor, MADS-box"/>
    <property type="match status" value="1"/>
</dbReference>
<protein>
    <recommendedName>
        <fullName evidence="8">MADS-box domain-containing protein</fullName>
    </recommendedName>
</protein>
<keyword evidence="3" id="KW-0238">DNA-binding</keyword>
<dbReference type="EMBL" id="MDYL01000003">
    <property type="protein sequence ID" value="OQD77246.1"/>
    <property type="molecule type" value="Genomic_DNA"/>
</dbReference>
<organism evidence="9 10">
    <name type="scientific">Penicillium decumbens</name>
    <dbReference type="NCBI Taxonomy" id="69771"/>
    <lineage>
        <taxon>Eukaryota</taxon>
        <taxon>Fungi</taxon>
        <taxon>Dikarya</taxon>
        <taxon>Ascomycota</taxon>
        <taxon>Pezizomycotina</taxon>
        <taxon>Eurotiomycetes</taxon>
        <taxon>Eurotiomycetidae</taxon>
        <taxon>Eurotiales</taxon>
        <taxon>Aspergillaceae</taxon>
        <taxon>Penicillium</taxon>
    </lineage>
</organism>
<dbReference type="SUPFAM" id="SSF55455">
    <property type="entry name" value="SRF-like"/>
    <property type="match status" value="1"/>
</dbReference>
<evidence type="ECO:0000313" key="9">
    <source>
        <dbReference type="EMBL" id="OQD77246.1"/>
    </source>
</evidence>
<evidence type="ECO:0000256" key="5">
    <source>
        <dbReference type="ARBA" id="ARBA00023242"/>
    </source>
</evidence>
<evidence type="ECO:0000259" key="8">
    <source>
        <dbReference type="PROSITE" id="PS50066"/>
    </source>
</evidence>
<dbReference type="GO" id="GO:0008301">
    <property type="term" value="F:DNA binding, bending"/>
    <property type="evidence" value="ECO:0007669"/>
    <property type="project" value="UniProtKB-ARBA"/>
</dbReference>
<keyword evidence="10" id="KW-1185">Reference proteome</keyword>
<sequence>MGRRKIEIKAIKDDRNRSVTFLKRKGGLFKKAHELAVLCSVDVAVIIFGHNKKLYEYSSCDMPEALGRYHYFGAPHEHKGPGDFEGKRDDEDEEDETTPAPEEMQAQQSHAAVPPHLQQPGFQHIHHAPSASPPIPNGLPISRHGTPLPQGVSRPTSRNHARRVSSNLGPHGHATPPPPPPQNGFQYMPNPSMYNPNVHSAMNQQRPGQYQQYGHPHPGAQGTPPQAMHHPHGMPSQPMPPHQGAQHFQYPHAVASQQMGMPPGSHAPVQQVSQAYMSEPGRGSMGPGYAPESQDRTVPVKEDPQDNMSSGLKVQSQSPPQPKSFSKSRSIFTPIDDRGSVLARHFGAGAPAFESPRANPAMKPDSQVNSPDAKTTPMSEPARPPSISSAADIKRPTRSNSSALTSKRPQLKVQIPSENSDRGSATGESSSRDSAGNTTVTPAKDNPPPGGVVLPPPSPSTGAILSAGAQGPPNPFARPPPPGTTTQNNSHGNNTGNTNNGNNQMKHETPISALPSRFMSDALLPSPSSFFADDWAAFGRSGPDSNLLPSPLNFPTPAVQSGPGFSRDDEQDKKRKSPDSGSGGEGTSKKAKTEGS</sequence>
<dbReference type="GO" id="GO:0045944">
    <property type="term" value="P:positive regulation of transcription by RNA polymerase II"/>
    <property type="evidence" value="ECO:0007669"/>
    <property type="project" value="InterPro"/>
</dbReference>
<dbReference type="PRINTS" id="PR00404">
    <property type="entry name" value="MADSDOMAIN"/>
</dbReference>
<dbReference type="PANTHER" id="PTHR48019">
    <property type="entry name" value="SERUM RESPONSE FACTOR HOMOLOG"/>
    <property type="match status" value="1"/>
</dbReference>
<evidence type="ECO:0000256" key="4">
    <source>
        <dbReference type="ARBA" id="ARBA00023163"/>
    </source>
</evidence>
<evidence type="ECO:0000256" key="6">
    <source>
        <dbReference type="ARBA" id="ARBA00025805"/>
    </source>
</evidence>
<dbReference type="OMA" id="LGRYQYF"/>
<dbReference type="GO" id="GO:0000977">
    <property type="term" value="F:RNA polymerase II transcription regulatory region sequence-specific DNA binding"/>
    <property type="evidence" value="ECO:0007669"/>
    <property type="project" value="InterPro"/>
</dbReference>
<keyword evidence="5" id="KW-0539">Nucleus</keyword>
<accession>A0A1V6PL47</accession>
<feature type="compositionally biased region" description="Basic and acidic residues" evidence="7">
    <location>
        <begin position="77"/>
        <end position="89"/>
    </location>
</feature>
<dbReference type="InterPro" id="IPR036879">
    <property type="entry name" value="TF_MADSbox_sf"/>
</dbReference>
<keyword evidence="2" id="KW-0805">Transcription regulation</keyword>
<proteinExistence type="inferred from homology"/>
<feature type="compositionally biased region" description="Low complexity" evidence="7">
    <location>
        <begin position="313"/>
        <end position="330"/>
    </location>
</feature>
<dbReference type="GO" id="GO:0005634">
    <property type="term" value="C:nucleus"/>
    <property type="evidence" value="ECO:0007669"/>
    <property type="project" value="UniProtKB-SubCell"/>
</dbReference>
<feature type="compositionally biased region" description="Pro residues" evidence="7">
    <location>
        <begin position="445"/>
        <end position="459"/>
    </location>
</feature>
<dbReference type="GO" id="GO:0033554">
    <property type="term" value="P:cellular response to stress"/>
    <property type="evidence" value="ECO:0007669"/>
    <property type="project" value="UniProtKB-ARBA"/>
</dbReference>
<name>A0A1V6PL47_PENDC</name>
<dbReference type="GO" id="GO:0046983">
    <property type="term" value="F:protein dimerization activity"/>
    <property type="evidence" value="ECO:0007669"/>
    <property type="project" value="InterPro"/>
</dbReference>
<dbReference type="InterPro" id="IPR002100">
    <property type="entry name" value="TF_MADSbox"/>
</dbReference>
<dbReference type="PROSITE" id="PS00350">
    <property type="entry name" value="MADS_BOX_1"/>
    <property type="match status" value="1"/>
</dbReference>
<comment type="caution">
    <text evidence="9">The sequence shown here is derived from an EMBL/GenBank/DDBJ whole genome shotgun (WGS) entry which is preliminary data.</text>
</comment>
<feature type="compositionally biased region" description="Pro residues" evidence="7">
    <location>
        <begin position="472"/>
        <end position="483"/>
    </location>
</feature>
<reference evidence="10" key="1">
    <citation type="journal article" date="2017" name="Nat. Microbiol.">
        <title>Global analysis of biosynthetic gene clusters reveals vast potential of secondary metabolite production in Penicillium species.</title>
        <authorList>
            <person name="Nielsen J.C."/>
            <person name="Grijseels S."/>
            <person name="Prigent S."/>
            <person name="Ji B."/>
            <person name="Dainat J."/>
            <person name="Nielsen K.F."/>
            <person name="Frisvad J.C."/>
            <person name="Workman M."/>
            <person name="Nielsen J."/>
        </authorList>
    </citation>
    <scope>NUCLEOTIDE SEQUENCE [LARGE SCALE GENOMIC DNA]</scope>
    <source>
        <strain evidence="10">IBT 11843</strain>
    </source>
</reference>
<evidence type="ECO:0000256" key="2">
    <source>
        <dbReference type="ARBA" id="ARBA00023015"/>
    </source>
</evidence>
<dbReference type="OrthoDB" id="1898716at2759"/>
<dbReference type="STRING" id="69771.A0A1V6PL47"/>
<comment type="similarity">
    <text evidence="6">Belongs to the MEF2 family.</text>
</comment>
<dbReference type="CDD" id="cd00265">
    <property type="entry name" value="MADS_MEF2_like"/>
    <property type="match status" value="1"/>
</dbReference>
<feature type="region of interest" description="Disordered" evidence="7">
    <location>
        <begin position="258"/>
        <end position="596"/>
    </location>
</feature>
<feature type="compositionally biased region" description="Low complexity" evidence="7">
    <location>
        <begin position="484"/>
        <end position="503"/>
    </location>
</feature>
<feature type="region of interest" description="Disordered" evidence="7">
    <location>
        <begin position="208"/>
        <end position="246"/>
    </location>
</feature>
<gene>
    <name evidence="9" type="ORF">PENDEC_c003G06396</name>
</gene>
<dbReference type="AlphaFoldDB" id="A0A1V6PL47"/>
<evidence type="ECO:0000256" key="1">
    <source>
        <dbReference type="ARBA" id="ARBA00004123"/>
    </source>
</evidence>
<evidence type="ECO:0000256" key="7">
    <source>
        <dbReference type="SAM" id="MobiDB-lite"/>
    </source>
</evidence>
<feature type="region of interest" description="Disordered" evidence="7">
    <location>
        <begin position="77"/>
        <end position="189"/>
    </location>
</feature>
<dbReference type="PROSITE" id="PS50066">
    <property type="entry name" value="MADS_BOX_2"/>
    <property type="match status" value="1"/>
</dbReference>
<feature type="compositionally biased region" description="Basic and acidic residues" evidence="7">
    <location>
        <begin position="293"/>
        <end position="304"/>
    </location>
</feature>
<evidence type="ECO:0000313" key="10">
    <source>
        <dbReference type="Proteomes" id="UP000191522"/>
    </source>
</evidence>
<keyword evidence="4" id="KW-0804">Transcription</keyword>
<feature type="domain" description="MADS-box" evidence="8">
    <location>
        <begin position="1"/>
        <end position="61"/>
    </location>
</feature>
<feature type="compositionally biased region" description="Polar residues" evidence="7">
    <location>
        <begin position="398"/>
        <end position="408"/>
    </location>
</feature>
<comment type="subcellular location">
    <subcellularLocation>
        <location evidence="1">Nucleus</location>
    </subcellularLocation>
</comment>
<feature type="compositionally biased region" description="Polar residues" evidence="7">
    <location>
        <begin position="416"/>
        <end position="441"/>
    </location>
</feature>
<dbReference type="SMART" id="SM00432">
    <property type="entry name" value="MADS"/>
    <property type="match status" value="1"/>
</dbReference>
<dbReference type="Pfam" id="PF00319">
    <property type="entry name" value="SRF-TF"/>
    <property type="match status" value="1"/>
</dbReference>
<dbReference type="FunFam" id="3.40.1810.10:FF:000013">
    <property type="entry name" value="Transcription factor, MADS-box"/>
    <property type="match status" value="1"/>
</dbReference>